<accession>A0A9D1HV61</accession>
<sequence length="116" mass="13011">MKKGFTLIELMAVVIVLGVLALFVVPTIDKTMKQIREDGYEEQINNIKTAAKNWGADHIPELPAVGEDLYITLLDLKQAGLVDKDITNPKTKEKFPDDLQIKITNDNGKIKYEVVD</sequence>
<keyword evidence="1" id="KW-0472">Membrane</keyword>
<organism evidence="2 3">
    <name type="scientific">Candidatus Fimihabitans intestinipullorum</name>
    <dbReference type="NCBI Taxonomy" id="2840820"/>
    <lineage>
        <taxon>Bacteria</taxon>
        <taxon>Bacillati</taxon>
        <taxon>Mycoplasmatota</taxon>
        <taxon>Mycoplasmatota incertae sedis</taxon>
        <taxon>Candidatus Fimihabitans</taxon>
    </lineage>
</organism>
<dbReference type="InterPro" id="IPR012902">
    <property type="entry name" value="N_methyl_site"/>
</dbReference>
<reference evidence="2" key="1">
    <citation type="submission" date="2020-10" db="EMBL/GenBank/DDBJ databases">
        <authorList>
            <person name="Gilroy R."/>
        </authorList>
    </citation>
    <scope>NUCLEOTIDE SEQUENCE</scope>
    <source>
        <strain evidence="2">CHK197-8231</strain>
    </source>
</reference>
<feature type="transmembrane region" description="Helical" evidence="1">
    <location>
        <begin position="6"/>
        <end position="28"/>
    </location>
</feature>
<dbReference type="Gene3D" id="3.30.700.10">
    <property type="entry name" value="Glycoprotein, Type 4 Pilin"/>
    <property type="match status" value="1"/>
</dbReference>
<dbReference type="Proteomes" id="UP000824087">
    <property type="component" value="Unassembled WGS sequence"/>
</dbReference>
<gene>
    <name evidence="2" type="ORF">IAD49_06200</name>
</gene>
<name>A0A9D1HV61_9BACT</name>
<proteinExistence type="predicted"/>
<dbReference type="NCBIfam" id="TIGR02532">
    <property type="entry name" value="IV_pilin_GFxxxE"/>
    <property type="match status" value="1"/>
</dbReference>
<keyword evidence="1" id="KW-0812">Transmembrane</keyword>
<evidence type="ECO:0000313" key="2">
    <source>
        <dbReference type="EMBL" id="HIU23158.1"/>
    </source>
</evidence>
<reference evidence="2" key="2">
    <citation type="journal article" date="2021" name="PeerJ">
        <title>Extensive microbial diversity within the chicken gut microbiome revealed by metagenomics and culture.</title>
        <authorList>
            <person name="Gilroy R."/>
            <person name="Ravi A."/>
            <person name="Getino M."/>
            <person name="Pursley I."/>
            <person name="Horton D.L."/>
            <person name="Alikhan N.F."/>
            <person name="Baker D."/>
            <person name="Gharbi K."/>
            <person name="Hall N."/>
            <person name="Watson M."/>
            <person name="Adriaenssens E.M."/>
            <person name="Foster-Nyarko E."/>
            <person name="Jarju S."/>
            <person name="Secka A."/>
            <person name="Antonio M."/>
            <person name="Oren A."/>
            <person name="Chaudhuri R.R."/>
            <person name="La Ragione R."/>
            <person name="Hildebrand F."/>
            <person name="Pallen M.J."/>
        </authorList>
    </citation>
    <scope>NUCLEOTIDE SEQUENCE</scope>
    <source>
        <strain evidence="2">CHK197-8231</strain>
    </source>
</reference>
<evidence type="ECO:0000256" key="1">
    <source>
        <dbReference type="SAM" id="Phobius"/>
    </source>
</evidence>
<dbReference type="AlphaFoldDB" id="A0A9D1HV61"/>
<dbReference type="PROSITE" id="PS00409">
    <property type="entry name" value="PROKAR_NTER_METHYL"/>
    <property type="match status" value="1"/>
</dbReference>
<dbReference type="SUPFAM" id="SSF54523">
    <property type="entry name" value="Pili subunits"/>
    <property type="match status" value="1"/>
</dbReference>
<dbReference type="Pfam" id="PF07963">
    <property type="entry name" value="N_methyl"/>
    <property type="match status" value="1"/>
</dbReference>
<dbReference type="InterPro" id="IPR045584">
    <property type="entry name" value="Pilin-like"/>
</dbReference>
<comment type="caution">
    <text evidence="2">The sequence shown here is derived from an EMBL/GenBank/DDBJ whole genome shotgun (WGS) entry which is preliminary data.</text>
</comment>
<protein>
    <submittedName>
        <fullName evidence="2">Type II secretion system protein</fullName>
    </submittedName>
</protein>
<dbReference type="EMBL" id="DVML01000035">
    <property type="protein sequence ID" value="HIU23158.1"/>
    <property type="molecule type" value="Genomic_DNA"/>
</dbReference>
<keyword evidence="1" id="KW-1133">Transmembrane helix</keyword>
<evidence type="ECO:0000313" key="3">
    <source>
        <dbReference type="Proteomes" id="UP000824087"/>
    </source>
</evidence>